<feature type="compositionally biased region" description="Basic and acidic residues" evidence="1">
    <location>
        <begin position="86"/>
        <end position="106"/>
    </location>
</feature>
<evidence type="ECO:0000313" key="2">
    <source>
        <dbReference type="EMBL" id="QXX78462.1"/>
    </source>
</evidence>
<reference evidence="2 3" key="1">
    <citation type="submission" date="2020-02" db="EMBL/GenBank/DDBJ databases">
        <title>Partial ammonium oxidation to N2 by heterotrophic bacteria.</title>
        <authorList>
            <person name="Wu M."/>
        </authorList>
    </citation>
    <scope>NUCLEOTIDE SEQUENCE [LARGE SCALE GENOMIC DNA]</scope>
    <source>
        <strain evidence="2 3">HO-1</strain>
    </source>
</reference>
<feature type="region of interest" description="Disordered" evidence="1">
    <location>
        <begin position="86"/>
        <end position="112"/>
    </location>
</feature>
<dbReference type="EMBL" id="CP049362">
    <property type="protein sequence ID" value="QXX78462.1"/>
    <property type="molecule type" value="Genomic_DNA"/>
</dbReference>
<evidence type="ECO:0000313" key="3">
    <source>
        <dbReference type="Proteomes" id="UP000826050"/>
    </source>
</evidence>
<proteinExistence type="predicted"/>
<accession>A0ABX8STK2</accession>
<protein>
    <submittedName>
        <fullName evidence="2">YdaU family protein</fullName>
    </submittedName>
</protein>
<sequence>MNYYPHHIGDYLKDTAHLSMIEDGAYRRLIDLYYLHEKPLPSDKRQVYRLARASATAERKAIDIILDEYFTATPEGFRHTRCDEEIESYQDKSDDDEARKENEKERQRRHRQRRKELFAALREHDVVPAWDTKTADLETLLSRYQSRVTGGDCNVSVTPPATAIPITNPNNQEPINKETAAAAPPPHTHAHTHVREDDIALPPDLPASDQTTQQARFAELLRSWELVRGKVCKAAANDARLATWAERGISETQLRAAYDLAVTDRINSGDNSAVNAGFVDTMLAKVLAASGSESALAKSGLAAKPWPCSWSGIVAKGEELGITQHDGEQAPAFKARVISAAGLSEAEKSALRVDWGVSL</sequence>
<gene>
    <name evidence="2" type="ORF">FE795_05140</name>
</gene>
<dbReference type="Pfam" id="PF07120">
    <property type="entry name" value="DUF1376"/>
    <property type="match status" value="1"/>
</dbReference>
<dbReference type="InterPro" id="IPR010781">
    <property type="entry name" value="DUF1376"/>
</dbReference>
<evidence type="ECO:0000256" key="1">
    <source>
        <dbReference type="SAM" id="MobiDB-lite"/>
    </source>
</evidence>
<dbReference type="RefSeq" id="WP_219235820.1">
    <property type="nucleotide sequence ID" value="NZ_CP049362.1"/>
</dbReference>
<organism evidence="2 3">
    <name type="scientific">Alcaligenes ammonioxydans</name>
    <dbReference type="NCBI Taxonomy" id="2582914"/>
    <lineage>
        <taxon>Bacteria</taxon>
        <taxon>Pseudomonadati</taxon>
        <taxon>Pseudomonadota</taxon>
        <taxon>Betaproteobacteria</taxon>
        <taxon>Burkholderiales</taxon>
        <taxon>Alcaligenaceae</taxon>
        <taxon>Alcaligenes</taxon>
    </lineage>
</organism>
<dbReference type="Proteomes" id="UP000826050">
    <property type="component" value="Chromosome"/>
</dbReference>
<name>A0ABX8STK2_9BURK</name>
<keyword evidence="3" id="KW-1185">Reference proteome</keyword>